<name>A0ABT7PN81_9BACT</name>
<feature type="domain" description="PDZ" evidence="1">
    <location>
        <begin position="107"/>
        <end position="161"/>
    </location>
</feature>
<dbReference type="SMART" id="SM00228">
    <property type="entry name" value="PDZ"/>
    <property type="match status" value="1"/>
</dbReference>
<evidence type="ECO:0000313" key="2">
    <source>
        <dbReference type="EMBL" id="MDM4017611.1"/>
    </source>
</evidence>
<proteinExistence type="predicted"/>
<protein>
    <submittedName>
        <fullName evidence="2">PDZ domain-containing protein</fullName>
    </submittedName>
</protein>
<dbReference type="Pfam" id="PF13180">
    <property type="entry name" value="PDZ_2"/>
    <property type="match status" value="1"/>
</dbReference>
<reference evidence="2 3" key="1">
    <citation type="submission" date="2023-06" db="EMBL/GenBank/DDBJ databases">
        <title>Roseiconus lacunae JC819 isolated from Gulf of Mannar region, Tamil Nadu.</title>
        <authorList>
            <person name="Pk S."/>
            <person name="Ch S."/>
            <person name="Ch V.R."/>
        </authorList>
    </citation>
    <scope>NUCLEOTIDE SEQUENCE [LARGE SCALE GENOMIC DNA]</scope>
    <source>
        <strain evidence="2 3">JC819</strain>
    </source>
</reference>
<dbReference type="Gene3D" id="2.30.42.10">
    <property type="match status" value="1"/>
</dbReference>
<comment type="caution">
    <text evidence="2">The sequence shown here is derived from an EMBL/GenBank/DDBJ whole genome shotgun (WGS) entry which is preliminary data.</text>
</comment>
<dbReference type="InterPro" id="IPR036034">
    <property type="entry name" value="PDZ_sf"/>
</dbReference>
<evidence type="ECO:0000259" key="1">
    <source>
        <dbReference type="PROSITE" id="PS50106"/>
    </source>
</evidence>
<dbReference type="EMBL" id="JASZZN010000015">
    <property type="protein sequence ID" value="MDM4017611.1"/>
    <property type="molecule type" value="Genomic_DNA"/>
</dbReference>
<keyword evidence="3" id="KW-1185">Reference proteome</keyword>
<sequence>MNALTTPSPKDRSRPEESINFPQPVFLLPSSRPRLSALLFAGVFVMGVASITPSSASGQTASQTTLIEAEPETIPAGATEVTIRSVDDVIVALGRLERDLKRPRQEPVAVRTGDGQPLLGVLMKDSPLGVEVESVIDGSAAAMAGLTKGDKIVEINQFNIEKPGDVNDAIANHAVGSKLKIKWIRHNVSHQREIVFVPQQPPAEGTIAGRPDPETQRLREEVLVLRRQVQALTRAVRSLALLHQ</sequence>
<dbReference type="InterPro" id="IPR001478">
    <property type="entry name" value="PDZ"/>
</dbReference>
<dbReference type="RefSeq" id="WP_289165109.1">
    <property type="nucleotide sequence ID" value="NZ_JASZZN010000015.1"/>
</dbReference>
<dbReference type="PROSITE" id="PS50106">
    <property type="entry name" value="PDZ"/>
    <property type="match status" value="1"/>
</dbReference>
<evidence type="ECO:0000313" key="3">
    <source>
        <dbReference type="Proteomes" id="UP001239462"/>
    </source>
</evidence>
<accession>A0ABT7PN81</accession>
<dbReference type="SUPFAM" id="SSF50156">
    <property type="entry name" value="PDZ domain-like"/>
    <property type="match status" value="1"/>
</dbReference>
<gene>
    <name evidence="2" type="ORF">QTN89_19335</name>
</gene>
<organism evidence="2 3">
    <name type="scientific">Roseiconus lacunae</name>
    <dbReference type="NCBI Taxonomy" id="2605694"/>
    <lineage>
        <taxon>Bacteria</taxon>
        <taxon>Pseudomonadati</taxon>
        <taxon>Planctomycetota</taxon>
        <taxon>Planctomycetia</taxon>
        <taxon>Pirellulales</taxon>
        <taxon>Pirellulaceae</taxon>
        <taxon>Roseiconus</taxon>
    </lineage>
</organism>
<dbReference type="Proteomes" id="UP001239462">
    <property type="component" value="Unassembled WGS sequence"/>
</dbReference>